<dbReference type="PATRIC" id="fig|1214179.4.peg.235"/>
<evidence type="ECO:0000313" key="2">
    <source>
        <dbReference type="EMBL" id="AIG42773.1"/>
    </source>
</evidence>
<reference evidence="2 3" key="1">
    <citation type="journal article" date="2014" name="Genome Announc.">
        <title>Whole-Genome Sequence of Streptococcus suis Serotype 4 Reference Strain 6407.</title>
        <authorList>
            <person name="Wang K."/>
            <person name="Chen J."/>
            <person name="Yao H."/>
            <person name="Lu C."/>
        </authorList>
    </citation>
    <scope>NUCLEOTIDE SEQUENCE [LARGE SCALE GENOMIC DNA]</scope>
    <source>
        <strain evidence="2">6407</strain>
    </source>
</reference>
<evidence type="ECO:0000256" key="1">
    <source>
        <dbReference type="SAM" id="Phobius"/>
    </source>
</evidence>
<dbReference type="EMBL" id="CP008921">
    <property type="protein sequence ID" value="AIG42773.1"/>
    <property type="molecule type" value="Genomic_DNA"/>
</dbReference>
<feature type="transmembrane region" description="Helical" evidence="1">
    <location>
        <begin position="6"/>
        <end position="25"/>
    </location>
</feature>
<sequence length="70" mass="8118">MNIYSWILIISGVILLFISVLGSYFEALDKENQPSYTEEEIALAEYLEKKQVINGIYLEAVAEILRHQKR</sequence>
<keyword evidence="1" id="KW-1133">Transmembrane helix</keyword>
<dbReference type="AlphaFoldDB" id="A0A075SG41"/>
<keyword evidence="1" id="KW-0812">Transmembrane</keyword>
<gene>
    <name evidence="2" type="ORF">ID09_01320</name>
</gene>
<organism evidence="2 3">
    <name type="scientific">Streptococcus suis 6407</name>
    <dbReference type="NCBI Taxonomy" id="1214179"/>
    <lineage>
        <taxon>Bacteria</taxon>
        <taxon>Bacillati</taxon>
        <taxon>Bacillota</taxon>
        <taxon>Bacilli</taxon>
        <taxon>Lactobacillales</taxon>
        <taxon>Streptococcaceae</taxon>
        <taxon>Streptococcus</taxon>
    </lineage>
</organism>
<dbReference type="Proteomes" id="UP000028185">
    <property type="component" value="Chromosome"/>
</dbReference>
<proteinExistence type="predicted"/>
<keyword evidence="1" id="KW-0472">Membrane</keyword>
<dbReference type="HOGENOM" id="CLU_2756269_0_0_9"/>
<protein>
    <submittedName>
        <fullName evidence="2">Uncharacterized protein</fullName>
    </submittedName>
</protein>
<evidence type="ECO:0000313" key="3">
    <source>
        <dbReference type="Proteomes" id="UP000028185"/>
    </source>
</evidence>
<dbReference type="RefSeq" id="WP_024382058.1">
    <property type="nucleotide sequence ID" value="NZ_ALLE01000024.1"/>
</dbReference>
<name>A0A075SG41_STRSU</name>
<accession>A0A075SG41</accession>